<proteinExistence type="predicted"/>
<sequence length="146" mass="16591">MPSRFYATERLVDMVPRGRGIDKTSNQNYPWFFWLENHKPMLQHARLRAASYKPQVCSTNVFPIRIQIEISSITRFEGVGTKNRGRALARRRGPPAFAVNAFKTSESQRGVRPIEMSRPPLYLPRPLGLTAYSPPLPPTAVPKLTT</sequence>
<gene>
    <name evidence="1" type="ORF">EVAR_18664_1</name>
</gene>
<accession>A0A4C1U6L7</accession>
<comment type="caution">
    <text evidence="1">The sequence shown here is derived from an EMBL/GenBank/DDBJ whole genome shotgun (WGS) entry which is preliminary data.</text>
</comment>
<organism evidence="1 2">
    <name type="scientific">Eumeta variegata</name>
    <name type="common">Bagworm moth</name>
    <name type="synonym">Eumeta japonica</name>
    <dbReference type="NCBI Taxonomy" id="151549"/>
    <lineage>
        <taxon>Eukaryota</taxon>
        <taxon>Metazoa</taxon>
        <taxon>Ecdysozoa</taxon>
        <taxon>Arthropoda</taxon>
        <taxon>Hexapoda</taxon>
        <taxon>Insecta</taxon>
        <taxon>Pterygota</taxon>
        <taxon>Neoptera</taxon>
        <taxon>Endopterygota</taxon>
        <taxon>Lepidoptera</taxon>
        <taxon>Glossata</taxon>
        <taxon>Ditrysia</taxon>
        <taxon>Tineoidea</taxon>
        <taxon>Psychidae</taxon>
        <taxon>Oiketicinae</taxon>
        <taxon>Eumeta</taxon>
    </lineage>
</organism>
<dbReference type="EMBL" id="BGZK01000135">
    <property type="protein sequence ID" value="GBP22023.1"/>
    <property type="molecule type" value="Genomic_DNA"/>
</dbReference>
<dbReference type="Proteomes" id="UP000299102">
    <property type="component" value="Unassembled WGS sequence"/>
</dbReference>
<reference evidence="1 2" key="1">
    <citation type="journal article" date="2019" name="Commun. Biol.">
        <title>The bagworm genome reveals a unique fibroin gene that provides high tensile strength.</title>
        <authorList>
            <person name="Kono N."/>
            <person name="Nakamura H."/>
            <person name="Ohtoshi R."/>
            <person name="Tomita M."/>
            <person name="Numata K."/>
            <person name="Arakawa K."/>
        </authorList>
    </citation>
    <scope>NUCLEOTIDE SEQUENCE [LARGE SCALE GENOMIC DNA]</scope>
</reference>
<evidence type="ECO:0000313" key="1">
    <source>
        <dbReference type="EMBL" id="GBP22023.1"/>
    </source>
</evidence>
<keyword evidence="2" id="KW-1185">Reference proteome</keyword>
<name>A0A4C1U6L7_EUMVA</name>
<dbReference type="AlphaFoldDB" id="A0A4C1U6L7"/>
<evidence type="ECO:0000313" key="2">
    <source>
        <dbReference type="Proteomes" id="UP000299102"/>
    </source>
</evidence>
<protein>
    <submittedName>
        <fullName evidence="1">Uncharacterized protein</fullName>
    </submittedName>
</protein>